<name>A0ABR5AMS7_9BACL</name>
<gene>
    <name evidence="1" type="ORF">SD70_02695</name>
</gene>
<accession>A0ABR5AMS7</accession>
<reference evidence="1 2" key="1">
    <citation type="submission" date="2014-12" db="EMBL/GenBank/DDBJ databases">
        <title>Draft genome sequence of Paenibacillus kamchatkensis strain B-2647.</title>
        <authorList>
            <person name="Karlyshev A.V."/>
            <person name="Kudryashova E.B."/>
        </authorList>
    </citation>
    <scope>NUCLEOTIDE SEQUENCE [LARGE SCALE GENOMIC DNA]</scope>
    <source>
        <strain evidence="1 2">VKM B-2647</strain>
    </source>
</reference>
<dbReference type="Proteomes" id="UP000031967">
    <property type="component" value="Unassembled WGS sequence"/>
</dbReference>
<proteinExistence type="predicted"/>
<sequence length="82" mass="9728">MLSDLERKVLMILWNLYRDTWSRPDLLKVSRLSGRTEQKVREAIKALRAAEYIEVRIGELRVLKVWEQQVPRTSSNLSIFID</sequence>
<organism evidence="1 2">
    <name type="scientific">Gordoniibacillus kamchatkensis</name>
    <dbReference type="NCBI Taxonomy" id="1590651"/>
    <lineage>
        <taxon>Bacteria</taxon>
        <taxon>Bacillati</taxon>
        <taxon>Bacillota</taxon>
        <taxon>Bacilli</taxon>
        <taxon>Bacillales</taxon>
        <taxon>Paenibacillaceae</taxon>
        <taxon>Gordoniibacillus</taxon>
    </lineage>
</organism>
<keyword evidence="2" id="KW-1185">Reference proteome</keyword>
<evidence type="ECO:0000313" key="1">
    <source>
        <dbReference type="EMBL" id="KIL42108.1"/>
    </source>
</evidence>
<protein>
    <recommendedName>
        <fullName evidence="3">Helix-turn-helix domain-containing protein</fullName>
    </recommendedName>
</protein>
<comment type="caution">
    <text evidence="1">The sequence shown here is derived from an EMBL/GenBank/DDBJ whole genome shotgun (WGS) entry which is preliminary data.</text>
</comment>
<evidence type="ECO:0008006" key="3">
    <source>
        <dbReference type="Google" id="ProtNLM"/>
    </source>
</evidence>
<evidence type="ECO:0000313" key="2">
    <source>
        <dbReference type="Proteomes" id="UP000031967"/>
    </source>
</evidence>
<dbReference type="EMBL" id="JXAK01000003">
    <property type="protein sequence ID" value="KIL42108.1"/>
    <property type="molecule type" value="Genomic_DNA"/>
</dbReference>